<keyword evidence="2" id="KW-1185">Reference proteome</keyword>
<dbReference type="EMBL" id="CP125948">
    <property type="protein sequence ID" value="WHS68060.1"/>
    <property type="molecule type" value="Genomic_DNA"/>
</dbReference>
<organism evidence="1 2">
    <name type="scientific">Comamonas resistens</name>
    <dbReference type="NCBI Taxonomy" id="3046670"/>
    <lineage>
        <taxon>Bacteria</taxon>
        <taxon>Pseudomonadati</taxon>
        <taxon>Pseudomonadota</taxon>
        <taxon>Betaproteobacteria</taxon>
        <taxon>Burkholderiales</taxon>
        <taxon>Comamonadaceae</taxon>
        <taxon>Comamonas</taxon>
    </lineage>
</organism>
<accession>A0ABY8T020</accession>
<evidence type="ECO:0000313" key="2">
    <source>
        <dbReference type="Proteomes" id="UP001240697"/>
    </source>
</evidence>
<sequence length="123" mass="14400">MKKELPLNLKDIFTAAEEANNLILKSSQSSLEDYMSSLSEKLDKFVEKSEKDKEISFIAGEVGVEYINDNEFRFVGELYFKNKNGELLKENLSGRPSYYIHHLDEYSTDRIKTEKIIKFEYNK</sequence>
<dbReference type="Proteomes" id="UP001240697">
    <property type="component" value="Plasmid pZM22-1"/>
</dbReference>
<name>A0ABY8T020_9BURK</name>
<evidence type="ECO:0000313" key="1">
    <source>
        <dbReference type="EMBL" id="WHS68060.1"/>
    </source>
</evidence>
<protein>
    <submittedName>
        <fullName evidence="1">Uncharacterized protein</fullName>
    </submittedName>
</protein>
<gene>
    <name evidence="1" type="ORF">QMY55_24545</name>
</gene>
<reference evidence="1 2" key="1">
    <citation type="submission" date="2023-05" db="EMBL/GenBank/DDBJ databases">
        <authorList>
            <person name="Yin Y."/>
            <person name="Lu Z."/>
        </authorList>
    </citation>
    <scope>NUCLEOTIDE SEQUENCE [LARGE SCALE GENOMIC DNA]</scope>
    <source>
        <strain evidence="1 2">ZM22</strain>
        <plasmid evidence="1 2">pZM22-1</plasmid>
    </source>
</reference>
<proteinExistence type="predicted"/>
<dbReference type="RefSeq" id="WP_283489068.1">
    <property type="nucleotide sequence ID" value="NZ_CP125948.1"/>
</dbReference>
<geneLocation type="plasmid" evidence="1 2">
    <name>pZM22-1</name>
</geneLocation>
<keyword evidence="1" id="KW-0614">Plasmid</keyword>